<dbReference type="RefSeq" id="WP_130343737.1">
    <property type="nucleotide sequence ID" value="NZ_SGWQ01000003.1"/>
</dbReference>
<reference evidence="1 2" key="1">
    <citation type="submission" date="2019-02" db="EMBL/GenBank/DDBJ databases">
        <title>Genomic Encyclopedia of Type Strains, Phase IV (KMG-IV): sequencing the most valuable type-strain genomes for metagenomic binning, comparative biology and taxonomic classification.</title>
        <authorList>
            <person name="Goeker M."/>
        </authorList>
    </citation>
    <scope>NUCLEOTIDE SEQUENCE [LARGE SCALE GENOMIC DNA]</scope>
    <source>
        <strain evidence="1 2">DSM 101727</strain>
    </source>
</reference>
<dbReference type="OrthoDB" id="275232at2"/>
<evidence type="ECO:0000313" key="1">
    <source>
        <dbReference type="EMBL" id="RZS40718.1"/>
    </source>
</evidence>
<dbReference type="InterPro" id="IPR036170">
    <property type="entry name" value="YezG-like_sf"/>
</dbReference>
<protein>
    <submittedName>
        <fullName evidence="1">Uncharacterized protein</fullName>
    </submittedName>
</protein>
<name>A0A4Q7KUP1_9PSEU</name>
<keyword evidence="2" id="KW-1185">Reference proteome</keyword>
<dbReference type="AlphaFoldDB" id="A0A4Q7KUP1"/>
<sequence>MTTSLDIAEVGTVDGAFAVSSDTLYVDGGGPDGWIDLVPIGESAEPRRISTTGAESRFRLTTHDATQVRLTDLDIPAHHPDFPLPAIADDEPVDVQARSAAAVAGLTDAITAAAPEGWSRLRVEVAATITRMEITARVELADGESAWVPPAMVSQWLHRLRLVSYTPALGAWSTAVVELAAGEQPVIEYDYLAEPPFRVPAESVAGQHFYDDLRLLPRTPEATPGWLIAGAWRYQQARLTAPADPPRGTWRSPLLDGFDAAGKPFVYRTALTTHERDLVLRYLREAPVVLASHRLVEDYFAGDEPVVPTVFHSDGTLVWSAATAYYLDKYGIAPSVRVLDHIRARGHRAPAELTVMAAQRASANVWESDGPERVDLDQGDAGAEVVEFGRAHHVDPRKVAFYEVVDQAWCLVREGDEYVVFYYRAEGEQRIAEQRFRGAKAAAAYVIGQLYVNLDNVRGRQ</sequence>
<accession>A0A4Q7KUP1</accession>
<dbReference type="Proteomes" id="UP000294257">
    <property type="component" value="Unassembled WGS sequence"/>
</dbReference>
<dbReference type="EMBL" id="SGWQ01000003">
    <property type="protein sequence ID" value="RZS40718.1"/>
    <property type="molecule type" value="Genomic_DNA"/>
</dbReference>
<organism evidence="1 2">
    <name type="scientific">Herbihabitans rhizosphaerae</name>
    <dbReference type="NCBI Taxonomy" id="1872711"/>
    <lineage>
        <taxon>Bacteria</taxon>
        <taxon>Bacillati</taxon>
        <taxon>Actinomycetota</taxon>
        <taxon>Actinomycetes</taxon>
        <taxon>Pseudonocardiales</taxon>
        <taxon>Pseudonocardiaceae</taxon>
        <taxon>Herbihabitans</taxon>
    </lineage>
</organism>
<comment type="caution">
    <text evidence="1">The sequence shown here is derived from an EMBL/GenBank/DDBJ whole genome shotgun (WGS) entry which is preliminary data.</text>
</comment>
<proteinExistence type="predicted"/>
<gene>
    <name evidence="1" type="ORF">EV193_10329</name>
</gene>
<evidence type="ECO:0000313" key="2">
    <source>
        <dbReference type="Proteomes" id="UP000294257"/>
    </source>
</evidence>
<dbReference type="SUPFAM" id="SSF160424">
    <property type="entry name" value="BH3703-like"/>
    <property type="match status" value="1"/>
</dbReference>